<reference evidence="2 3" key="1">
    <citation type="journal article" date="2014" name="PLoS Genet.">
        <title>Phylogenetically driven sequencing of extremely halophilic archaea reveals strategies for static and dynamic osmo-response.</title>
        <authorList>
            <person name="Becker E.A."/>
            <person name="Seitzer P.M."/>
            <person name="Tritt A."/>
            <person name="Larsen D."/>
            <person name="Krusor M."/>
            <person name="Yao A.I."/>
            <person name="Wu D."/>
            <person name="Madern D."/>
            <person name="Eisen J.A."/>
            <person name="Darling A.E."/>
            <person name="Facciotti M.T."/>
        </authorList>
    </citation>
    <scope>NUCLEOTIDE SEQUENCE [LARGE SCALE GENOMIC DNA]</scope>
    <source>
        <strain evidence="2 3">GA33</strain>
    </source>
</reference>
<feature type="domain" description="NAD(P)-binding" evidence="1">
    <location>
        <begin position="18"/>
        <end position="205"/>
    </location>
</feature>
<comment type="caution">
    <text evidence="2">The sequence shown here is derived from an EMBL/GenBank/DDBJ whole genome shotgun (WGS) entry which is preliminary data.</text>
</comment>
<dbReference type="PANTHER" id="PTHR15020:SF50">
    <property type="entry name" value="UPF0659 PROTEIN YMR090W"/>
    <property type="match status" value="1"/>
</dbReference>
<dbReference type="RefSeq" id="WP_006089391.1">
    <property type="nucleotide sequence ID" value="NZ_AOHW01000023.1"/>
</dbReference>
<gene>
    <name evidence="2" type="ORF">C496_07863</name>
</gene>
<dbReference type="OrthoDB" id="206077at2157"/>
<dbReference type="AlphaFoldDB" id="L9W1V3"/>
<dbReference type="PATRIC" id="fig|1114856.3.peg.1642"/>
<evidence type="ECO:0000313" key="2">
    <source>
        <dbReference type="EMBL" id="ELY42298.1"/>
    </source>
</evidence>
<dbReference type="SUPFAM" id="SSF51735">
    <property type="entry name" value="NAD(P)-binding Rossmann-fold domains"/>
    <property type="match status" value="1"/>
</dbReference>
<dbReference type="EMBL" id="AOHW01000023">
    <property type="protein sequence ID" value="ELY42298.1"/>
    <property type="molecule type" value="Genomic_DNA"/>
</dbReference>
<dbReference type="InterPro" id="IPR036291">
    <property type="entry name" value="NAD(P)-bd_dom_sf"/>
</dbReference>
<sequence length="259" mass="27410">MAGTPSGPTDVDRVLVAGASGETGHELLSVLRPTDLTVRATTRSYANVDTLERLGADEVIVADFFESADAVAAVEDCDIVYCALGTPAGVRHTLGGKLVDRTGVINLITAAMGADADYFVHESAIGVGSSKTGMSLPARLLIRGSLRAKRDAETALRRSGLGHTIIRPGKLTNAPPSDDPVVGEGGDSVSGSIARADVARLMAAAPFTPDARDRTLEVVCRCGLSEPPRNLVDVDWAFDRLEEKELEEREQTEGDQTRR</sequence>
<accession>L9W1V3</accession>
<dbReference type="Gene3D" id="3.40.50.720">
    <property type="entry name" value="NAD(P)-binding Rossmann-like Domain"/>
    <property type="match status" value="1"/>
</dbReference>
<dbReference type="GO" id="GO:0016853">
    <property type="term" value="F:isomerase activity"/>
    <property type="evidence" value="ECO:0007669"/>
    <property type="project" value="UniProtKB-KW"/>
</dbReference>
<dbReference type="Pfam" id="PF13460">
    <property type="entry name" value="NAD_binding_10"/>
    <property type="match status" value="1"/>
</dbReference>
<proteinExistence type="predicted"/>
<name>L9W1V3_9EURY</name>
<evidence type="ECO:0000313" key="3">
    <source>
        <dbReference type="Proteomes" id="UP000011599"/>
    </source>
</evidence>
<dbReference type="STRING" id="1114856.GCA_000383975_00715"/>
<keyword evidence="3" id="KW-1185">Reference proteome</keyword>
<dbReference type="InterPro" id="IPR016040">
    <property type="entry name" value="NAD(P)-bd_dom"/>
</dbReference>
<evidence type="ECO:0000259" key="1">
    <source>
        <dbReference type="Pfam" id="PF13460"/>
    </source>
</evidence>
<dbReference type="Proteomes" id="UP000011599">
    <property type="component" value="Unassembled WGS sequence"/>
</dbReference>
<keyword evidence="2" id="KW-0413">Isomerase</keyword>
<dbReference type="PANTHER" id="PTHR15020">
    <property type="entry name" value="FLAVIN REDUCTASE-RELATED"/>
    <property type="match status" value="1"/>
</dbReference>
<protein>
    <submittedName>
        <fullName evidence="2">3-beta hydroxysteroid dehydrogenase/isomerase family protein</fullName>
    </submittedName>
</protein>
<dbReference type="eggNOG" id="arCOG03017">
    <property type="taxonomic scope" value="Archaea"/>
</dbReference>
<organism evidence="2 3">
    <name type="scientific">Natronorubrum tibetense GA33</name>
    <dbReference type="NCBI Taxonomy" id="1114856"/>
    <lineage>
        <taxon>Archaea</taxon>
        <taxon>Methanobacteriati</taxon>
        <taxon>Methanobacteriota</taxon>
        <taxon>Stenosarchaea group</taxon>
        <taxon>Halobacteria</taxon>
        <taxon>Halobacteriales</taxon>
        <taxon>Natrialbaceae</taxon>
        <taxon>Natronorubrum</taxon>
    </lineage>
</organism>